<feature type="transmembrane region" description="Helical" evidence="5">
    <location>
        <begin position="6"/>
        <end position="27"/>
    </location>
</feature>
<dbReference type="Pfam" id="PF02535">
    <property type="entry name" value="Zip"/>
    <property type="match status" value="1"/>
</dbReference>
<dbReference type="STRING" id="1147741.A0A0R3RR75"/>
<evidence type="ECO:0000256" key="1">
    <source>
        <dbReference type="ARBA" id="ARBA00004141"/>
    </source>
</evidence>
<reference evidence="7" key="1">
    <citation type="submission" date="2017-02" db="UniProtKB">
        <authorList>
            <consortium name="WormBaseParasite"/>
        </authorList>
    </citation>
    <scope>IDENTIFICATION</scope>
</reference>
<evidence type="ECO:0000313" key="6">
    <source>
        <dbReference type="Proteomes" id="UP000050640"/>
    </source>
</evidence>
<dbReference type="AlphaFoldDB" id="A0A0R3RR75"/>
<dbReference type="InterPro" id="IPR003689">
    <property type="entry name" value="ZIP"/>
</dbReference>
<name>A0A0R3RR75_9BILA</name>
<feature type="transmembrane region" description="Helical" evidence="5">
    <location>
        <begin position="308"/>
        <end position="331"/>
    </location>
</feature>
<feature type="transmembrane region" description="Helical" evidence="5">
    <location>
        <begin position="39"/>
        <end position="64"/>
    </location>
</feature>
<evidence type="ECO:0000256" key="2">
    <source>
        <dbReference type="ARBA" id="ARBA00022692"/>
    </source>
</evidence>
<dbReference type="PANTHER" id="PTHR11040">
    <property type="entry name" value="ZINC/IRON TRANSPORTER"/>
    <property type="match status" value="1"/>
</dbReference>
<comment type="subcellular location">
    <subcellularLocation>
        <location evidence="1">Membrane</location>
        <topology evidence="1">Multi-pass membrane protein</topology>
    </subcellularLocation>
</comment>
<keyword evidence="2 5" id="KW-0812">Transmembrane</keyword>
<evidence type="ECO:0000256" key="5">
    <source>
        <dbReference type="SAM" id="Phobius"/>
    </source>
</evidence>
<evidence type="ECO:0000256" key="3">
    <source>
        <dbReference type="ARBA" id="ARBA00022989"/>
    </source>
</evidence>
<protein>
    <submittedName>
        <fullName evidence="7">Zinc transporter ZIP3</fullName>
    </submittedName>
</protein>
<keyword evidence="3 5" id="KW-1133">Transmembrane helix</keyword>
<sequence length="398" mass="43424">MVLLNLLWGCVIFVVLLCVTFGSYCILKRRMRLEGRVEKAGLAISLGNCFACGIFLSSCFLGLLPHVRKHEERIRKIWITTAGHSGLSSHIFLNSELIVLMGFLLILLLGEIVHTFHKAGYNGVRKYSAQTKHITASGEASENLLNATASSTRDGSVTTLLKWDEGTELLVADNNSTEDITSQVDNSLTIEFQRFNDEAVQRHSHGIYSHSGLLSSEMSLSAFVLSLGLITHSVFEGIALGSSQISTDFYSLLIAIMIHEALCSFALGVSLAQQNTTPRRAFMSSVILASSIPMGMSSSIVINSMESSIALLIRFVLEGLAAGTFIYVACIEMLSSELSAHGHNIRQGLSKALAVIIGVFTFFFVNVTFGQRSHSLYSLSQRDIMKAISITSSMETLH</sequence>
<accession>A0A0R3RR75</accession>
<feature type="transmembrane region" description="Helical" evidence="5">
    <location>
        <begin position="220"/>
        <end position="243"/>
    </location>
</feature>
<feature type="transmembrane region" description="Helical" evidence="5">
    <location>
        <begin position="352"/>
        <end position="369"/>
    </location>
</feature>
<keyword evidence="6" id="KW-1185">Reference proteome</keyword>
<keyword evidence="4 5" id="KW-0472">Membrane</keyword>
<feature type="transmembrane region" description="Helical" evidence="5">
    <location>
        <begin position="281"/>
        <end position="302"/>
    </location>
</feature>
<proteinExistence type="predicted"/>
<evidence type="ECO:0000313" key="7">
    <source>
        <dbReference type="WBParaSite" id="EEL_0000422301-mRNA-1"/>
    </source>
</evidence>
<dbReference type="GO" id="GO:0005385">
    <property type="term" value="F:zinc ion transmembrane transporter activity"/>
    <property type="evidence" value="ECO:0007669"/>
    <property type="project" value="TreeGrafter"/>
</dbReference>
<organism evidence="6 7">
    <name type="scientific">Elaeophora elaphi</name>
    <dbReference type="NCBI Taxonomy" id="1147741"/>
    <lineage>
        <taxon>Eukaryota</taxon>
        <taxon>Metazoa</taxon>
        <taxon>Ecdysozoa</taxon>
        <taxon>Nematoda</taxon>
        <taxon>Chromadorea</taxon>
        <taxon>Rhabditida</taxon>
        <taxon>Spirurina</taxon>
        <taxon>Spiruromorpha</taxon>
        <taxon>Filarioidea</taxon>
        <taxon>Onchocercidae</taxon>
        <taxon>Elaeophora</taxon>
    </lineage>
</organism>
<evidence type="ECO:0000256" key="4">
    <source>
        <dbReference type="ARBA" id="ARBA00023136"/>
    </source>
</evidence>
<feature type="transmembrane region" description="Helical" evidence="5">
    <location>
        <begin position="97"/>
        <end position="116"/>
    </location>
</feature>
<feature type="transmembrane region" description="Helical" evidence="5">
    <location>
        <begin position="249"/>
        <end position="269"/>
    </location>
</feature>
<dbReference type="WBParaSite" id="EEL_0000422301-mRNA-1">
    <property type="protein sequence ID" value="EEL_0000422301-mRNA-1"/>
    <property type="gene ID" value="EEL_0000422301"/>
</dbReference>
<dbReference type="GO" id="GO:0005886">
    <property type="term" value="C:plasma membrane"/>
    <property type="evidence" value="ECO:0007669"/>
    <property type="project" value="TreeGrafter"/>
</dbReference>
<dbReference type="Proteomes" id="UP000050640">
    <property type="component" value="Unplaced"/>
</dbReference>
<dbReference type="PANTHER" id="PTHR11040:SF208">
    <property type="entry name" value="ZINC_IRON PERMEASE"/>
    <property type="match status" value="1"/>
</dbReference>